<evidence type="ECO:0000313" key="8">
    <source>
        <dbReference type="Proteomes" id="UP000032160"/>
    </source>
</evidence>
<dbReference type="AlphaFoldDB" id="X5M8C9"/>
<sequence length="350" mass="37314">MSGSDSSAPMIEISGLTKRFGPFVAVDNVSFDVPKGQVLGFLGPNGAGKSTSMKMITGFLAMTAGDVRVCGHDVETDPMSAQRLMGYLPEGAPAYGEMTPIDFLRFIAEIRGLRGADAANAVGLAVERTTLAPVLDQPIETLSKGFKRRVGLAQAILHDPDVLIMDEPTDGLDPNQKHQVRLLIQEMAQDKAIIISTHILEEVEAVCDRALIIDRGRIVADGTPAQLMGRSRWQDAVTMTAQFSTPDDAGAAEAALRSLPGTSSVERSESAGPLSTFTVFAAPRTDDTSAPLAEQVAVLAQDKGWQVKALYAEKGRLDEVFRMLTHSDAPDGSKPDTVAHNTVDRGEISA</sequence>
<name>X5M8C9_9HYPH</name>
<dbReference type="RefSeq" id="WP_244442909.1">
    <property type="nucleotide sequence ID" value="NZ_HG966617.1"/>
</dbReference>
<evidence type="ECO:0000256" key="1">
    <source>
        <dbReference type="ARBA" id="ARBA00005417"/>
    </source>
</evidence>
<evidence type="ECO:0000313" key="7">
    <source>
        <dbReference type="EMBL" id="CDO59548.1"/>
    </source>
</evidence>
<reference evidence="7 8" key="1">
    <citation type="journal article" date="2014" name="Front. Genet.">
        <title>Genome and metabolic network of "Candidatus Phaeomarinobacter ectocarpi" Ec32, a new candidate genus of Alphaproteobacteria frequently associated with brown algae.</title>
        <authorList>
            <person name="Dittami S.M."/>
            <person name="Barbeyron T."/>
            <person name="Boyen C."/>
            <person name="Cambefort J."/>
            <person name="Collet G."/>
            <person name="Delage L."/>
            <person name="Gobet A."/>
            <person name="Groisillier A."/>
            <person name="Leblanc C."/>
            <person name="Michel G."/>
            <person name="Scornet D."/>
            <person name="Siegel A."/>
            <person name="Tapia J.E."/>
            <person name="Tonon T."/>
        </authorList>
    </citation>
    <scope>NUCLEOTIDE SEQUENCE [LARGE SCALE GENOMIC DNA]</scope>
    <source>
        <strain evidence="7 8">Ec32</strain>
    </source>
</reference>
<comment type="similarity">
    <text evidence="1">Belongs to the ABC transporter superfamily.</text>
</comment>
<evidence type="ECO:0000256" key="4">
    <source>
        <dbReference type="ARBA" id="ARBA00022840"/>
    </source>
</evidence>
<dbReference type="SMART" id="SM00382">
    <property type="entry name" value="AAA"/>
    <property type="match status" value="1"/>
</dbReference>
<dbReference type="HOGENOM" id="CLU_000604_1_2_5"/>
<dbReference type="GO" id="GO:0005524">
    <property type="term" value="F:ATP binding"/>
    <property type="evidence" value="ECO:0007669"/>
    <property type="project" value="UniProtKB-KW"/>
</dbReference>
<dbReference type="PATRIC" id="fig|1458461.3.peg.1333"/>
<accession>X5M8C9</accession>
<keyword evidence="8" id="KW-1185">Reference proteome</keyword>
<dbReference type="PROSITE" id="PS50893">
    <property type="entry name" value="ABC_TRANSPORTER_2"/>
    <property type="match status" value="1"/>
</dbReference>
<keyword evidence="2" id="KW-0813">Transport</keyword>
<feature type="region of interest" description="Disordered" evidence="5">
    <location>
        <begin position="326"/>
        <end position="350"/>
    </location>
</feature>
<dbReference type="PANTHER" id="PTHR43335:SF4">
    <property type="entry name" value="ABC TRANSPORTER, ATP-BINDING PROTEIN"/>
    <property type="match status" value="1"/>
</dbReference>
<evidence type="ECO:0000256" key="3">
    <source>
        <dbReference type="ARBA" id="ARBA00022741"/>
    </source>
</evidence>
<dbReference type="CDD" id="cd03230">
    <property type="entry name" value="ABC_DR_subfamily_A"/>
    <property type="match status" value="1"/>
</dbReference>
<dbReference type="STRING" id="1458461.BN1012_Phect1334"/>
<dbReference type="PANTHER" id="PTHR43335">
    <property type="entry name" value="ABC TRANSPORTER, ATP-BINDING PROTEIN"/>
    <property type="match status" value="1"/>
</dbReference>
<dbReference type="Pfam" id="PF00005">
    <property type="entry name" value="ABC_tran"/>
    <property type="match status" value="1"/>
</dbReference>
<feature type="domain" description="ABC transporter" evidence="6">
    <location>
        <begin position="11"/>
        <end position="240"/>
    </location>
</feature>
<evidence type="ECO:0000259" key="6">
    <source>
        <dbReference type="PROSITE" id="PS50893"/>
    </source>
</evidence>
<dbReference type="InterPro" id="IPR003593">
    <property type="entry name" value="AAA+_ATPase"/>
</dbReference>
<evidence type="ECO:0000256" key="5">
    <source>
        <dbReference type="SAM" id="MobiDB-lite"/>
    </source>
</evidence>
<dbReference type="GO" id="GO:0016887">
    <property type="term" value="F:ATP hydrolysis activity"/>
    <property type="evidence" value="ECO:0007669"/>
    <property type="project" value="InterPro"/>
</dbReference>
<dbReference type="InterPro" id="IPR003439">
    <property type="entry name" value="ABC_transporter-like_ATP-bd"/>
</dbReference>
<organism evidence="7 8">
    <name type="scientific">Candidatus Phaeomarinibacter ectocarpi</name>
    <dbReference type="NCBI Taxonomy" id="1458461"/>
    <lineage>
        <taxon>Bacteria</taxon>
        <taxon>Pseudomonadati</taxon>
        <taxon>Pseudomonadota</taxon>
        <taxon>Alphaproteobacteria</taxon>
        <taxon>Hyphomicrobiales</taxon>
        <taxon>Parvibaculaceae</taxon>
        <taxon>Candidatus Phaeomarinibacter</taxon>
    </lineage>
</organism>
<proteinExistence type="inferred from homology"/>
<keyword evidence="4 7" id="KW-0067">ATP-binding</keyword>
<dbReference type="EMBL" id="HG966617">
    <property type="protein sequence ID" value="CDO59548.1"/>
    <property type="molecule type" value="Genomic_DNA"/>
</dbReference>
<dbReference type="InterPro" id="IPR027417">
    <property type="entry name" value="P-loop_NTPase"/>
</dbReference>
<dbReference type="Gene3D" id="3.40.50.300">
    <property type="entry name" value="P-loop containing nucleotide triphosphate hydrolases"/>
    <property type="match status" value="1"/>
</dbReference>
<dbReference type="SUPFAM" id="SSF52540">
    <property type="entry name" value="P-loop containing nucleoside triphosphate hydrolases"/>
    <property type="match status" value="1"/>
</dbReference>
<evidence type="ECO:0000256" key="2">
    <source>
        <dbReference type="ARBA" id="ARBA00022448"/>
    </source>
</evidence>
<keyword evidence="3" id="KW-0547">Nucleotide-binding</keyword>
<gene>
    <name evidence="7" type="ORF">BN1012_Phect1334</name>
</gene>
<protein>
    <submittedName>
        <fullName evidence="7">ABC transporter, ATP-binding protein</fullName>
    </submittedName>
</protein>
<dbReference type="Proteomes" id="UP000032160">
    <property type="component" value="Chromosome I"/>
</dbReference>
<dbReference type="KEGG" id="pect:BN1012_Phect1334"/>